<dbReference type="Proteomes" id="UP000220214">
    <property type="component" value="Chromosome 10"/>
</dbReference>
<dbReference type="PANTHER" id="PTHR47219">
    <property type="entry name" value="RAB GTPASE-ACTIVATING PROTEIN 1-LIKE"/>
    <property type="match status" value="1"/>
</dbReference>
<dbReference type="Pfam" id="PF00566">
    <property type="entry name" value="RabGAP-TBC"/>
    <property type="match status" value="1"/>
</dbReference>
<evidence type="ECO:0000313" key="5">
    <source>
        <dbReference type="EMBL" id="SCL95391.1"/>
    </source>
</evidence>
<feature type="domain" description="Rab-GAP TBC" evidence="3">
    <location>
        <begin position="572"/>
        <end position="912"/>
    </location>
</feature>
<accession>A0A0Y9XDZ2</accession>
<feature type="region of interest" description="Disordered" evidence="2">
    <location>
        <begin position="1"/>
        <end position="25"/>
    </location>
</feature>
<feature type="compositionally biased region" description="Basic and acidic residues" evidence="2">
    <location>
        <begin position="13"/>
        <end position="25"/>
    </location>
</feature>
<dbReference type="VEuPathDB" id="PlasmoDB:PBANKA_1037100"/>
<dbReference type="GO" id="GO:0031267">
    <property type="term" value="F:small GTPase binding"/>
    <property type="evidence" value="ECO:0007669"/>
    <property type="project" value="TreeGrafter"/>
</dbReference>
<dbReference type="EMBL" id="LT608146">
    <property type="protein sequence ID" value="SCL95391.1"/>
    <property type="molecule type" value="Genomic_DNA"/>
</dbReference>
<evidence type="ECO:0000313" key="8">
    <source>
        <dbReference type="Proteomes" id="UP000220214"/>
    </source>
</evidence>
<evidence type="ECO:0000256" key="1">
    <source>
        <dbReference type="SAM" id="Coils"/>
    </source>
</evidence>
<dbReference type="EMBL" id="LT160030">
    <property type="protein sequence ID" value="CXI56588.1"/>
    <property type="molecule type" value="Genomic_DNA"/>
</dbReference>
<evidence type="ECO:0000256" key="2">
    <source>
        <dbReference type="SAM" id="MobiDB-lite"/>
    </source>
</evidence>
<name>A0A0Y9XDZ2_PLABE</name>
<reference evidence="4 7" key="1">
    <citation type="submission" date="2016-02" db="EMBL/GenBank/DDBJ databases">
        <authorList>
            <consortium name="Pathogen Informatics"/>
        </authorList>
    </citation>
    <scope>NUCLEOTIDE SEQUENCE [LARGE SCALE GENOMIC DNA]</scope>
    <source>
        <strain evidence="4 7">K173</strain>
        <strain evidence="5 9">NK65 ny</strain>
        <strain evidence="6 8">NK65e</strain>
    </source>
</reference>
<keyword evidence="1" id="KW-0175">Coiled coil</keyword>
<dbReference type="PROSITE" id="PS50086">
    <property type="entry name" value="TBC_RABGAP"/>
    <property type="match status" value="1"/>
</dbReference>
<organism evidence="4 7">
    <name type="scientific">Plasmodium berghei</name>
    <dbReference type="NCBI Taxonomy" id="5821"/>
    <lineage>
        <taxon>Eukaryota</taxon>
        <taxon>Sar</taxon>
        <taxon>Alveolata</taxon>
        <taxon>Apicomplexa</taxon>
        <taxon>Aconoidasida</taxon>
        <taxon>Haemosporida</taxon>
        <taxon>Plasmodiidae</taxon>
        <taxon>Plasmodium</taxon>
        <taxon>Plasmodium (Vinckeia)</taxon>
    </lineage>
</organism>
<dbReference type="SMART" id="SM00164">
    <property type="entry name" value="TBC"/>
    <property type="match status" value="1"/>
</dbReference>
<dbReference type="AlphaFoldDB" id="A0A0Y9XDZ2"/>
<dbReference type="EMBL" id="LT614636">
    <property type="protein sequence ID" value="SCN26480.1"/>
    <property type="molecule type" value="Genomic_DNA"/>
</dbReference>
<dbReference type="InterPro" id="IPR035969">
    <property type="entry name" value="Rab-GAP_TBC_sf"/>
</dbReference>
<dbReference type="GO" id="GO:0005096">
    <property type="term" value="F:GTPase activator activity"/>
    <property type="evidence" value="ECO:0007669"/>
    <property type="project" value="TreeGrafter"/>
</dbReference>
<evidence type="ECO:0000313" key="4">
    <source>
        <dbReference type="EMBL" id="CXI56588.1"/>
    </source>
</evidence>
<evidence type="ECO:0000313" key="7">
    <source>
        <dbReference type="Proteomes" id="UP000069549"/>
    </source>
</evidence>
<evidence type="ECO:0000259" key="3">
    <source>
        <dbReference type="PROSITE" id="PS50086"/>
    </source>
</evidence>
<dbReference type="PANTHER" id="PTHR47219:SF9">
    <property type="entry name" value="GTPASE ACTIVATING PROTEIN AND CENTROSOME-ASSOCIATED, ISOFORM B"/>
    <property type="match status" value="1"/>
</dbReference>
<dbReference type="Proteomes" id="UP000516480">
    <property type="component" value="Chromosome 10"/>
</dbReference>
<dbReference type="Gene3D" id="1.10.472.80">
    <property type="entry name" value="Ypt/Rab-GAP domain of gyp1p, domain 3"/>
    <property type="match status" value="1"/>
</dbReference>
<protein>
    <submittedName>
        <fullName evidence="4">GTPase-activating protein, putative</fullName>
    </submittedName>
</protein>
<dbReference type="InterPro" id="IPR000195">
    <property type="entry name" value="Rab-GAP-TBC_dom"/>
</dbReference>
<sequence length="990" mass="119011">MDQHQNYSNEKNINNEKIRKDPNFSEKLLKKLRDNIFENNNRMNMNSGENSSFLQKNLEKDTNFHINESENIRNNKININCTNNIRRENNVDEENVAITWCNIDINDNRSDNNFKILENDKSLENLHNSDIENTNFINNKFDNSKQNLHENIKHCKNETYNIREKNENAENISNIENKCTFEMEEYIFNKSVEGNKLKENNDQICENSKKYEEVKNTHKTSEEKENTNLEIKRKNEHCFSKEIKALDPPKNVYEYNHNVIYHELYIELLEVNKNLQNEIKNLKKIIEIQKELIKSKEDDIVENNNMIEKRKMSSKSFVNNNYFLNFFNKKNKTSKKKDDEQGKPDNEIFEKNEGIAESSYNYNQRRKGSMTRFQNMPFSFFSDKSNKQKKQKSAEAIGTINLSIQGKDNEKQKKKKSIGTSKWTKQFDYKWIKSINNSNSFQECECIYNDDMKKFGEIDNDGNSDLNKNNKYMKLSLRENEYVEFYDNEENCIYDNLQDSNNNNKINNKKSYTFFKDKQNSKETEKYTDCDYKDINTIKEITLIKYWYNKIIPLINDEKKKYTLIELIMMNYMPQVIKEYFWKENINNKLNITDYFVKVLIKNANFIQIYIYINNKQYYNNFSRYFKNLINMEKSSINIVSSFPSGNCFVDENELINTVKESELFKKMIMAGIFIEDDKDGSIDANENGKIECSDKGIEMNNELNSTSNFNKDEKCDKENNKKEKVEMKNFEHLDIDILQRYSIHKFFYQILIDLDRTLYIIKKNQEYYNRNNIDKDNFLFDLNIHDIKKNLNKLLQMYVIFKPELGYIQGMSYIALVFVLHCKLEKAFIHFANFMEYKNMRNLYSFNKQEIKIFLFTIKEILTKKNIEVYKEIVKHYNIDNIFIQWAYTMFLTCLPFRIFIRIFDIYTFNEKIIFETIICIFTYFNKFHSMENVDTMIKNLSSFSFNMNIQEDKFFSMLKKSRIKKRKITYYRGKYLSTISKNEEIHEN</sequence>
<gene>
    <name evidence="4" type="ORF">PBK173_000262200</name>
    <name evidence="6" type="ORF">PBNK65E_000255000</name>
    <name evidence="5" type="ORF">PBNK65NY_000254300</name>
</gene>
<evidence type="ECO:0000313" key="9">
    <source>
        <dbReference type="Proteomes" id="UP000516480"/>
    </source>
</evidence>
<evidence type="ECO:0000313" key="6">
    <source>
        <dbReference type="EMBL" id="SCN26480.1"/>
    </source>
</evidence>
<proteinExistence type="predicted"/>
<dbReference type="Proteomes" id="UP000069549">
    <property type="component" value="Chromosome 10"/>
</dbReference>
<dbReference type="SUPFAM" id="SSF47923">
    <property type="entry name" value="Ypt/Rab-GAP domain of gyp1p"/>
    <property type="match status" value="1"/>
</dbReference>
<dbReference type="Gene3D" id="1.10.8.270">
    <property type="entry name" value="putative rabgap domain of human tbc1 domain family member 14 like domains"/>
    <property type="match status" value="1"/>
</dbReference>
<dbReference type="InterPro" id="IPR050302">
    <property type="entry name" value="Rab_GAP_TBC_domain"/>
</dbReference>
<feature type="coiled-coil region" evidence="1">
    <location>
        <begin position="265"/>
        <end position="299"/>
    </location>
</feature>